<dbReference type="InterPro" id="IPR041711">
    <property type="entry name" value="Met-tRNA-FMT_N"/>
</dbReference>
<dbReference type="PANTHER" id="PTHR11138">
    <property type="entry name" value="METHIONYL-TRNA FORMYLTRANSFERASE"/>
    <property type="match status" value="1"/>
</dbReference>
<dbReference type="InterPro" id="IPR036477">
    <property type="entry name" value="Formyl_transf_N_sf"/>
</dbReference>
<evidence type="ECO:0000256" key="3">
    <source>
        <dbReference type="ARBA" id="ARBA00022679"/>
    </source>
</evidence>
<dbReference type="HAMAP" id="MF_00182">
    <property type="entry name" value="Formyl_trans"/>
    <property type="match status" value="1"/>
</dbReference>
<dbReference type="CDD" id="cd08704">
    <property type="entry name" value="Met_tRNA_FMT_C"/>
    <property type="match status" value="1"/>
</dbReference>
<dbReference type="Pfam" id="PF00551">
    <property type="entry name" value="Formyl_trans_N"/>
    <property type="match status" value="1"/>
</dbReference>
<evidence type="ECO:0000259" key="7">
    <source>
        <dbReference type="Pfam" id="PF02911"/>
    </source>
</evidence>
<evidence type="ECO:0000256" key="1">
    <source>
        <dbReference type="ARBA" id="ARBA00010699"/>
    </source>
</evidence>
<keyword evidence="3 5" id="KW-0808">Transferase</keyword>
<dbReference type="InterPro" id="IPR002376">
    <property type="entry name" value="Formyl_transf_N"/>
</dbReference>
<comment type="catalytic activity">
    <reaction evidence="5">
        <text>L-methionyl-tRNA(fMet) + (6R)-10-formyltetrahydrofolate = N-formyl-L-methionyl-tRNA(fMet) + (6S)-5,6,7,8-tetrahydrofolate + H(+)</text>
        <dbReference type="Rhea" id="RHEA:24380"/>
        <dbReference type="Rhea" id="RHEA-COMP:9952"/>
        <dbReference type="Rhea" id="RHEA-COMP:9953"/>
        <dbReference type="ChEBI" id="CHEBI:15378"/>
        <dbReference type="ChEBI" id="CHEBI:57453"/>
        <dbReference type="ChEBI" id="CHEBI:78530"/>
        <dbReference type="ChEBI" id="CHEBI:78844"/>
        <dbReference type="ChEBI" id="CHEBI:195366"/>
        <dbReference type="EC" id="2.1.2.9"/>
    </reaction>
</comment>
<evidence type="ECO:0000256" key="2">
    <source>
        <dbReference type="ARBA" id="ARBA00012261"/>
    </source>
</evidence>
<protein>
    <recommendedName>
        <fullName evidence="2 5">Methionyl-tRNA formyltransferase</fullName>
        <ecNumber evidence="2 5">2.1.2.9</ecNumber>
    </recommendedName>
</protein>
<dbReference type="Proteomes" id="UP000177939">
    <property type="component" value="Unassembled WGS sequence"/>
</dbReference>
<dbReference type="InterPro" id="IPR011034">
    <property type="entry name" value="Formyl_transferase-like_C_sf"/>
</dbReference>
<accession>A0A1F5TLA4</accession>
<dbReference type="PROSITE" id="PS00373">
    <property type="entry name" value="GART"/>
    <property type="match status" value="1"/>
</dbReference>
<sequence>MPKTYKIIFIGTPEYSVPTLEALIADERFKVAAVITAPDAPVGRKQILTPPPVKVATQKFNLPILQPSKLCGKDVAVQRLYGELRDIKPDAIITIAYGQIIPPEILNIPKFGCLNLHASLLPKYRGASPIQAAVKNGDAQSGVTLMKMDEGLDTGPVIAQEKITIANNETGESLHDKLAKLSAQTLLKYLPDYLAGKITLQPQDDIKASLAPKLTRQNGCIDWTKPAVEIERLVRAYYPWPGTWSTWDTHTLKIISVSSKILKSAGNQPGSIFKYNEKLAVQCGENALVIETLQLEGKKLMSAEEFLRGYGNIVGATLRAVSPTSPTK</sequence>
<organism evidence="8 9">
    <name type="scientific">Candidatus Falkowbacteria bacterium RIFOXYC2_FULL_47_12</name>
    <dbReference type="NCBI Taxonomy" id="1798004"/>
    <lineage>
        <taxon>Bacteria</taxon>
        <taxon>Candidatus Falkowiibacteriota</taxon>
    </lineage>
</organism>
<dbReference type="CDD" id="cd08646">
    <property type="entry name" value="FMT_core_Met-tRNA-FMT_N"/>
    <property type="match status" value="1"/>
</dbReference>
<evidence type="ECO:0000313" key="9">
    <source>
        <dbReference type="Proteomes" id="UP000177939"/>
    </source>
</evidence>
<gene>
    <name evidence="5" type="primary">fmt</name>
    <name evidence="8" type="ORF">A2477_01810</name>
</gene>
<dbReference type="InterPro" id="IPR005794">
    <property type="entry name" value="Fmt"/>
</dbReference>
<keyword evidence="4 5" id="KW-0648">Protein biosynthesis</keyword>
<dbReference type="FunFam" id="3.40.50.12230:FF:000001">
    <property type="entry name" value="Methionyl-tRNA formyltransferase"/>
    <property type="match status" value="1"/>
</dbReference>
<feature type="domain" description="Formyl transferase C-terminal" evidence="7">
    <location>
        <begin position="213"/>
        <end position="310"/>
    </location>
</feature>
<feature type="domain" description="Formyl transferase N-terminal" evidence="6">
    <location>
        <begin position="6"/>
        <end position="188"/>
    </location>
</feature>
<proteinExistence type="inferred from homology"/>
<dbReference type="GO" id="GO:0005829">
    <property type="term" value="C:cytosol"/>
    <property type="evidence" value="ECO:0007669"/>
    <property type="project" value="TreeGrafter"/>
</dbReference>
<dbReference type="SUPFAM" id="SSF53328">
    <property type="entry name" value="Formyltransferase"/>
    <property type="match status" value="1"/>
</dbReference>
<evidence type="ECO:0000256" key="4">
    <source>
        <dbReference type="ARBA" id="ARBA00022917"/>
    </source>
</evidence>
<dbReference type="GO" id="GO:0004479">
    <property type="term" value="F:methionyl-tRNA formyltransferase activity"/>
    <property type="evidence" value="ECO:0007669"/>
    <property type="project" value="UniProtKB-UniRule"/>
</dbReference>
<feature type="binding site" evidence="5">
    <location>
        <begin position="119"/>
        <end position="122"/>
    </location>
    <ligand>
        <name>(6S)-5,6,7,8-tetrahydrofolate</name>
        <dbReference type="ChEBI" id="CHEBI:57453"/>
    </ligand>
</feature>
<dbReference type="EC" id="2.1.2.9" evidence="2 5"/>
<evidence type="ECO:0000313" key="8">
    <source>
        <dbReference type="EMBL" id="OGF39713.1"/>
    </source>
</evidence>
<dbReference type="InterPro" id="IPR044135">
    <property type="entry name" value="Met-tRNA-FMT_C"/>
</dbReference>
<reference evidence="8 9" key="1">
    <citation type="journal article" date="2016" name="Nat. Commun.">
        <title>Thousands of microbial genomes shed light on interconnected biogeochemical processes in an aquifer system.</title>
        <authorList>
            <person name="Anantharaman K."/>
            <person name="Brown C.T."/>
            <person name="Hug L.A."/>
            <person name="Sharon I."/>
            <person name="Castelle C.J."/>
            <person name="Probst A.J."/>
            <person name="Thomas B.C."/>
            <person name="Singh A."/>
            <person name="Wilkins M.J."/>
            <person name="Karaoz U."/>
            <person name="Brodie E.L."/>
            <person name="Williams K.H."/>
            <person name="Hubbard S.S."/>
            <person name="Banfield J.F."/>
        </authorList>
    </citation>
    <scope>NUCLEOTIDE SEQUENCE [LARGE SCALE GENOMIC DNA]</scope>
</reference>
<dbReference type="Pfam" id="PF02911">
    <property type="entry name" value="Formyl_trans_C"/>
    <property type="match status" value="1"/>
</dbReference>
<dbReference type="PANTHER" id="PTHR11138:SF5">
    <property type="entry name" value="METHIONYL-TRNA FORMYLTRANSFERASE, MITOCHONDRIAL"/>
    <property type="match status" value="1"/>
</dbReference>
<evidence type="ECO:0000256" key="5">
    <source>
        <dbReference type="HAMAP-Rule" id="MF_00182"/>
    </source>
</evidence>
<evidence type="ECO:0000259" key="6">
    <source>
        <dbReference type="Pfam" id="PF00551"/>
    </source>
</evidence>
<dbReference type="AlphaFoldDB" id="A0A1F5TLA4"/>
<dbReference type="InterPro" id="IPR005793">
    <property type="entry name" value="Formyl_trans_C"/>
</dbReference>
<dbReference type="InterPro" id="IPR001555">
    <property type="entry name" value="GART_AS"/>
</dbReference>
<dbReference type="NCBIfam" id="TIGR00460">
    <property type="entry name" value="fmt"/>
    <property type="match status" value="1"/>
</dbReference>
<dbReference type="SUPFAM" id="SSF50486">
    <property type="entry name" value="FMT C-terminal domain-like"/>
    <property type="match status" value="1"/>
</dbReference>
<comment type="similarity">
    <text evidence="1 5">Belongs to the Fmt family.</text>
</comment>
<dbReference type="EMBL" id="MFGL01000041">
    <property type="protein sequence ID" value="OGF39713.1"/>
    <property type="molecule type" value="Genomic_DNA"/>
</dbReference>
<comment type="caution">
    <text evidence="8">The sequence shown here is derived from an EMBL/GenBank/DDBJ whole genome shotgun (WGS) entry which is preliminary data.</text>
</comment>
<dbReference type="Gene3D" id="3.40.50.12230">
    <property type="match status" value="1"/>
</dbReference>
<name>A0A1F5TLA4_9BACT</name>
<comment type="function">
    <text evidence="5">Attaches a formyl group to the free amino group of methionyl-tRNA(fMet). The formyl group appears to play a dual role in the initiator identity of N-formylmethionyl-tRNA by promoting its recognition by IF2 and preventing the misappropriation of this tRNA by the elongation apparatus.</text>
</comment>